<reference evidence="2" key="1">
    <citation type="submission" date="2016-05" db="EMBL/GenBank/DDBJ databases">
        <authorList>
            <person name="Lavstsen T."/>
            <person name="Jespersen J.S."/>
        </authorList>
    </citation>
    <scope>NUCLEOTIDE SEQUENCE</scope>
    <source>
        <tissue evidence="2">Brain</tissue>
    </source>
</reference>
<gene>
    <name evidence="2" type="primary">NHEJ1</name>
</gene>
<feature type="compositionally biased region" description="Polar residues" evidence="1">
    <location>
        <begin position="22"/>
        <end position="40"/>
    </location>
</feature>
<name>A0A1A8CCD9_NOTKA</name>
<accession>A0A1A8CCD9</accession>
<protein>
    <submittedName>
        <fullName evidence="2">Nonhomologous end-joining factor 1</fullName>
    </submittedName>
</protein>
<dbReference type="AlphaFoldDB" id="A0A1A8CCD9"/>
<feature type="non-terminal residue" evidence="2">
    <location>
        <position position="64"/>
    </location>
</feature>
<feature type="non-terminal residue" evidence="2">
    <location>
        <position position="1"/>
    </location>
</feature>
<proteinExistence type="predicted"/>
<evidence type="ECO:0000256" key="1">
    <source>
        <dbReference type="SAM" id="MobiDB-lite"/>
    </source>
</evidence>
<reference evidence="2" key="2">
    <citation type="submission" date="2016-06" db="EMBL/GenBank/DDBJ databases">
        <title>The genome of a short-lived fish provides insights into sex chromosome evolution and the genetic control of aging.</title>
        <authorList>
            <person name="Reichwald K."/>
            <person name="Felder M."/>
            <person name="Petzold A."/>
            <person name="Koch P."/>
            <person name="Groth M."/>
            <person name="Platzer M."/>
        </authorList>
    </citation>
    <scope>NUCLEOTIDE SEQUENCE</scope>
    <source>
        <tissue evidence="2">Brain</tissue>
    </source>
</reference>
<organism evidence="2">
    <name type="scientific">Nothobranchius kadleci</name>
    <name type="common">African annual killifish</name>
    <dbReference type="NCBI Taxonomy" id="1051664"/>
    <lineage>
        <taxon>Eukaryota</taxon>
        <taxon>Metazoa</taxon>
        <taxon>Chordata</taxon>
        <taxon>Craniata</taxon>
        <taxon>Vertebrata</taxon>
        <taxon>Euteleostomi</taxon>
        <taxon>Actinopterygii</taxon>
        <taxon>Neopterygii</taxon>
        <taxon>Teleostei</taxon>
        <taxon>Neoteleostei</taxon>
        <taxon>Acanthomorphata</taxon>
        <taxon>Ovalentaria</taxon>
        <taxon>Atherinomorphae</taxon>
        <taxon>Cyprinodontiformes</taxon>
        <taxon>Nothobranchiidae</taxon>
        <taxon>Nothobranchius</taxon>
    </lineage>
</organism>
<evidence type="ECO:0000313" key="2">
    <source>
        <dbReference type="EMBL" id="SBP76430.1"/>
    </source>
</evidence>
<sequence length="64" mass="6810">SSSSIIIIGCQICQQGSKPRPGSSNDQQQISKQTHNTAVPSHQAWRCGATNIQTKAEESGTVPM</sequence>
<dbReference type="EMBL" id="HADZ01012489">
    <property type="protein sequence ID" value="SBP76430.1"/>
    <property type="molecule type" value="Transcribed_RNA"/>
</dbReference>
<feature type="region of interest" description="Disordered" evidence="1">
    <location>
        <begin position="14"/>
        <end position="41"/>
    </location>
</feature>